<organism evidence="2 3">
    <name type="scientific">Ancylobacter tetraedralis</name>
    <dbReference type="NCBI Taxonomy" id="217068"/>
    <lineage>
        <taxon>Bacteria</taxon>
        <taxon>Pseudomonadati</taxon>
        <taxon>Pseudomonadota</taxon>
        <taxon>Alphaproteobacteria</taxon>
        <taxon>Hyphomicrobiales</taxon>
        <taxon>Xanthobacteraceae</taxon>
        <taxon>Ancylobacter</taxon>
    </lineage>
</organism>
<dbReference type="Pfam" id="PF13649">
    <property type="entry name" value="Methyltransf_25"/>
    <property type="match status" value="1"/>
</dbReference>
<reference evidence="2 3" key="1">
    <citation type="submission" date="2020-08" db="EMBL/GenBank/DDBJ databases">
        <title>Genomic Encyclopedia of Type Strains, Phase IV (KMG-IV): sequencing the most valuable type-strain genomes for metagenomic binning, comparative biology and taxonomic classification.</title>
        <authorList>
            <person name="Goeker M."/>
        </authorList>
    </citation>
    <scope>NUCLEOTIDE SEQUENCE [LARGE SCALE GENOMIC DNA]</scope>
    <source>
        <strain evidence="2 3">DSM 5895</strain>
    </source>
</reference>
<dbReference type="EMBL" id="JACICD010000002">
    <property type="protein sequence ID" value="MBB3770791.1"/>
    <property type="molecule type" value="Genomic_DNA"/>
</dbReference>
<dbReference type="InterPro" id="IPR041698">
    <property type="entry name" value="Methyltransf_25"/>
</dbReference>
<proteinExistence type="predicted"/>
<dbReference type="AlphaFoldDB" id="A0A839Z6Z6"/>
<dbReference type="Gene3D" id="3.40.50.150">
    <property type="entry name" value="Vaccinia Virus protein VP39"/>
    <property type="match status" value="1"/>
</dbReference>
<evidence type="ECO:0000313" key="3">
    <source>
        <dbReference type="Proteomes" id="UP000533469"/>
    </source>
</evidence>
<evidence type="ECO:0000313" key="2">
    <source>
        <dbReference type="EMBL" id="MBB3770791.1"/>
    </source>
</evidence>
<dbReference type="GO" id="GO:0032259">
    <property type="term" value="P:methylation"/>
    <property type="evidence" value="ECO:0007669"/>
    <property type="project" value="UniProtKB-KW"/>
</dbReference>
<dbReference type="SUPFAM" id="SSF53335">
    <property type="entry name" value="S-adenosyl-L-methionine-dependent methyltransferases"/>
    <property type="match status" value="1"/>
</dbReference>
<keyword evidence="2" id="KW-0489">Methyltransferase</keyword>
<accession>A0A839Z6Z6</accession>
<gene>
    <name evidence="2" type="ORF">FHS55_001386</name>
</gene>
<protein>
    <submittedName>
        <fullName evidence="2">SAM-dependent methyltransferase</fullName>
    </submittedName>
</protein>
<sequence length="226" mass="25160">MTGFDRIDGPMSNDQIRELYERLHIEHGDRSEALDGRPASQPVRFAAVAAAFGGRLPDSIVDLGCGFGDLLAHFRALGWQGRYTGIDFTAQFVEAANRRFRDDGRANFHVADVMSVDLPEKGHDACVSLGLCNYQRVAGTMGFIEELVSRAAFLASTTVIVDFLSATSDRRRDDLFFTEPADALRIGLRHSRRVLIDHTYMPFEFLMKVRLDSATQPGLPFYASPL</sequence>
<dbReference type="InterPro" id="IPR029063">
    <property type="entry name" value="SAM-dependent_MTases_sf"/>
</dbReference>
<feature type="domain" description="Methyltransferase" evidence="1">
    <location>
        <begin position="60"/>
        <end position="138"/>
    </location>
</feature>
<dbReference type="CDD" id="cd02440">
    <property type="entry name" value="AdoMet_MTases"/>
    <property type="match status" value="1"/>
</dbReference>
<comment type="caution">
    <text evidence="2">The sequence shown here is derived from an EMBL/GenBank/DDBJ whole genome shotgun (WGS) entry which is preliminary data.</text>
</comment>
<dbReference type="RefSeq" id="WP_183188957.1">
    <property type="nucleotide sequence ID" value="NZ_JACICD010000002.1"/>
</dbReference>
<name>A0A839Z6Z6_9HYPH</name>
<evidence type="ECO:0000259" key="1">
    <source>
        <dbReference type="Pfam" id="PF13649"/>
    </source>
</evidence>
<dbReference type="GO" id="GO:0008168">
    <property type="term" value="F:methyltransferase activity"/>
    <property type="evidence" value="ECO:0007669"/>
    <property type="project" value="UniProtKB-KW"/>
</dbReference>
<dbReference type="Proteomes" id="UP000533469">
    <property type="component" value="Unassembled WGS sequence"/>
</dbReference>
<keyword evidence="3" id="KW-1185">Reference proteome</keyword>
<keyword evidence="2" id="KW-0808">Transferase</keyword>